<organism evidence="2 3">
    <name type="scientific">Grifola frondosa</name>
    <name type="common">Maitake</name>
    <name type="synonym">Polyporus frondosus</name>
    <dbReference type="NCBI Taxonomy" id="5627"/>
    <lineage>
        <taxon>Eukaryota</taxon>
        <taxon>Fungi</taxon>
        <taxon>Dikarya</taxon>
        <taxon>Basidiomycota</taxon>
        <taxon>Agaricomycotina</taxon>
        <taxon>Agaricomycetes</taxon>
        <taxon>Polyporales</taxon>
        <taxon>Grifolaceae</taxon>
        <taxon>Grifola</taxon>
    </lineage>
</organism>
<proteinExistence type="predicted"/>
<gene>
    <name evidence="2" type="ORF">A0H81_11199</name>
</gene>
<feature type="compositionally biased region" description="Polar residues" evidence="1">
    <location>
        <begin position="44"/>
        <end position="54"/>
    </location>
</feature>
<comment type="caution">
    <text evidence="2">The sequence shown here is derived from an EMBL/GenBank/DDBJ whole genome shotgun (WGS) entry which is preliminary data.</text>
</comment>
<accession>A0A1C7LVL4</accession>
<dbReference type="InterPro" id="IPR036249">
    <property type="entry name" value="Thioredoxin-like_sf"/>
</dbReference>
<dbReference type="SUPFAM" id="SSF52833">
    <property type="entry name" value="Thioredoxin-like"/>
    <property type="match status" value="1"/>
</dbReference>
<name>A0A1C7LVL4_GRIFR</name>
<dbReference type="Proteomes" id="UP000092993">
    <property type="component" value="Unassembled WGS sequence"/>
</dbReference>
<dbReference type="Gene3D" id="3.40.30.10">
    <property type="entry name" value="Glutaredoxin"/>
    <property type="match status" value="1"/>
</dbReference>
<dbReference type="EMBL" id="LUGG01000019">
    <property type="protein sequence ID" value="OBZ68805.1"/>
    <property type="molecule type" value="Genomic_DNA"/>
</dbReference>
<feature type="region of interest" description="Disordered" evidence="1">
    <location>
        <begin position="33"/>
        <end position="67"/>
    </location>
</feature>
<sequence length="201" mass="22876">MSLCSRTAAKYSNAWSRLCLKFWDHSVLLPGTRSMSRLRPPEQSFDSESLSLRKTTPPPSSHSLTIYHNPQNRVSRGILESITEVRDSPLKVGRDTLRPPKFEMIVHERVPTMEELSEIVLVSDPLDVKKFIHPNAVRTLSSSETPTNVRSLHALITRRPELVRWPITINWETAHVAVGRGTLSPLLGKLKRMHQQDCQEV</sequence>
<evidence type="ECO:0000313" key="2">
    <source>
        <dbReference type="EMBL" id="OBZ68805.1"/>
    </source>
</evidence>
<keyword evidence="3" id="KW-1185">Reference proteome</keyword>
<protein>
    <submittedName>
        <fullName evidence="2">Uncharacterized protein</fullName>
    </submittedName>
</protein>
<dbReference type="AlphaFoldDB" id="A0A1C7LVL4"/>
<evidence type="ECO:0000256" key="1">
    <source>
        <dbReference type="SAM" id="MobiDB-lite"/>
    </source>
</evidence>
<evidence type="ECO:0000313" key="3">
    <source>
        <dbReference type="Proteomes" id="UP000092993"/>
    </source>
</evidence>
<reference evidence="2 3" key="1">
    <citation type="submission" date="2016-03" db="EMBL/GenBank/DDBJ databases">
        <title>Whole genome sequencing of Grifola frondosa 9006-11.</title>
        <authorList>
            <person name="Min B."/>
            <person name="Park H."/>
            <person name="Kim J.-G."/>
            <person name="Cho H."/>
            <person name="Oh Y.-L."/>
            <person name="Kong W.-S."/>
            <person name="Choi I.-G."/>
        </authorList>
    </citation>
    <scope>NUCLEOTIDE SEQUENCE [LARGE SCALE GENOMIC DNA]</scope>
    <source>
        <strain evidence="2 3">9006-11</strain>
    </source>
</reference>
<dbReference type="OrthoDB" id="59229at2759"/>